<evidence type="ECO:0000313" key="2">
    <source>
        <dbReference type="Proteomes" id="UP000789342"/>
    </source>
</evidence>
<dbReference type="Proteomes" id="UP000789342">
    <property type="component" value="Unassembled WGS sequence"/>
</dbReference>
<proteinExistence type="predicted"/>
<dbReference type="AlphaFoldDB" id="A0A9N9A4I6"/>
<keyword evidence="2" id="KW-1185">Reference proteome</keyword>
<organism evidence="1 2">
    <name type="scientific">Acaulospora morrowiae</name>
    <dbReference type="NCBI Taxonomy" id="94023"/>
    <lineage>
        <taxon>Eukaryota</taxon>
        <taxon>Fungi</taxon>
        <taxon>Fungi incertae sedis</taxon>
        <taxon>Mucoromycota</taxon>
        <taxon>Glomeromycotina</taxon>
        <taxon>Glomeromycetes</taxon>
        <taxon>Diversisporales</taxon>
        <taxon>Acaulosporaceae</taxon>
        <taxon>Acaulospora</taxon>
    </lineage>
</organism>
<gene>
    <name evidence="1" type="ORF">AMORRO_LOCUS4048</name>
</gene>
<protein>
    <submittedName>
        <fullName evidence="1">14605_t:CDS:1</fullName>
    </submittedName>
</protein>
<evidence type="ECO:0000313" key="1">
    <source>
        <dbReference type="EMBL" id="CAG8517737.1"/>
    </source>
</evidence>
<sequence length="97" mass="10186">MCNVLTLPPQSILLFVQSMVRVWSDIRNEINLVCTEPTVLVIGGISLCREVLGFLRGRSMGILCQRCVRAGTGGGGIMSKPGNIAASGADGNPPPFG</sequence>
<dbReference type="EMBL" id="CAJVPV010002109">
    <property type="protein sequence ID" value="CAG8517737.1"/>
    <property type="molecule type" value="Genomic_DNA"/>
</dbReference>
<accession>A0A9N9A4I6</accession>
<reference evidence="1" key="1">
    <citation type="submission" date="2021-06" db="EMBL/GenBank/DDBJ databases">
        <authorList>
            <person name="Kallberg Y."/>
            <person name="Tangrot J."/>
            <person name="Rosling A."/>
        </authorList>
    </citation>
    <scope>NUCLEOTIDE SEQUENCE</scope>
    <source>
        <strain evidence="1">CL551</strain>
    </source>
</reference>
<name>A0A9N9A4I6_9GLOM</name>
<comment type="caution">
    <text evidence="1">The sequence shown here is derived from an EMBL/GenBank/DDBJ whole genome shotgun (WGS) entry which is preliminary data.</text>
</comment>